<proteinExistence type="predicted"/>
<dbReference type="SUPFAM" id="SSF53901">
    <property type="entry name" value="Thiolase-like"/>
    <property type="match status" value="1"/>
</dbReference>
<dbReference type="PANTHER" id="PTHR43775">
    <property type="entry name" value="FATTY ACID SYNTHASE"/>
    <property type="match status" value="1"/>
</dbReference>
<feature type="non-terminal residue" evidence="4">
    <location>
        <position position="1"/>
    </location>
</feature>
<dbReference type="AlphaFoldDB" id="J7HER9"/>
<dbReference type="InterPro" id="IPR016039">
    <property type="entry name" value="Thiolase-like"/>
</dbReference>
<dbReference type="GO" id="GO:0044550">
    <property type="term" value="P:secondary metabolite biosynthetic process"/>
    <property type="evidence" value="ECO:0007669"/>
    <property type="project" value="TreeGrafter"/>
</dbReference>
<dbReference type="EMBL" id="JX144683">
    <property type="protein sequence ID" value="AFP95908.1"/>
    <property type="molecule type" value="Genomic_DNA"/>
</dbReference>
<dbReference type="InterPro" id="IPR050091">
    <property type="entry name" value="PKS_NRPS_Biosynth_Enz"/>
</dbReference>
<dbReference type="GO" id="GO:0006633">
    <property type="term" value="P:fatty acid biosynthetic process"/>
    <property type="evidence" value="ECO:0007669"/>
    <property type="project" value="TreeGrafter"/>
</dbReference>
<dbReference type="GO" id="GO:0004312">
    <property type="term" value="F:fatty acid synthase activity"/>
    <property type="evidence" value="ECO:0007669"/>
    <property type="project" value="TreeGrafter"/>
</dbReference>
<keyword evidence="1" id="KW-0511">Multifunctional enzyme</keyword>
<reference evidence="4" key="1">
    <citation type="submission" date="2012-06" db="EMBL/GenBank/DDBJ databases">
        <title>Fungal endophytes of Catharanthus roseus: isolation, identification, diversity of complex biosynthesis genes and associated antimicrobial activities.</title>
        <authorList>
            <person name="Dasari S."/>
            <person name="Miller K.I."/>
            <person name="Neilan B.A."/>
        </authorList>
    </citation>
    <scope>NUCLEOTIDE SEQUENCE</scope>
    <source>
        <strain evidence="4">F21</strain>
    </source>
</reference>
<feature type="region of interest" description="Disordered" evidence="2">
    <location>
        <begin position="150"/>
        <end position="171"/>
    </location>
</feature>
<evidence type="ECO:0000313" key="4">
    <source>
        <dbReference type="EMBL" id="AFP95908.1"/>
    </source>
</evidence>
<accession>J7HER9</accession>
<dbReference type="PANTHER" id="PTHR43775:SF22">
    <property type="entry name" value="SYNTHASE, PUTATIVE (JCVI)-RELATED"/>
    <property type="match status" value="1"/>
</dbReference>
<name>J7HER9_9PLEO</name>
<evidence type="ECO:0000259" key="3">
    <source>
        <dbReference type="Pfam" id="PF00109"/>
    </source>
</evidence>
<dbReference type="Gene3D" id="3.40.47.10">
    <property type="match status" value="1"/>
</dbReference>
<evidence type="ECO:0000256" key="2">
    <source>
        <dbReference type="SAM" id="MobiDB-lite"/>
    </source>
</evidence>
<feature type="non-terminal residue" evidence="4">
    <location>
        <position position="171"/>
    </location>
</feature>
<organism evidence="4">
    <name type="scientific">Alternaria sp. 5 SD-2012</name>
    <dbReference type="NCBI Taxonomy" id="1223651"/>
    <lineage>
        <taxon>Eukaryota</taxon>
        <taxon>Fungi</taxon>
        <taxon>Dikarya</taxon>
        <taxon>Ascomycota</taxon>
        <taxon>Pezizomycotina</taxon>
        <taxon>Dothideomycetes</taxon>
        <taxon>Pleosporomycetidae</taxon>
        <taxon>Pleosporales</taxon>
        <taxon>Pleosporineae</taxon>
        <taxon>Pleosporaceae</taxon>
        <taxon>Alternaria</taxon>
    </lineage>
</organism>
<evidence type="ECO:0000256" key="1">
    <source>
        <dbReference type="ARBA" id="ARBA00023268"/>
    </source>
</evidence>
<feature type="domain" description="Beta-ketoacyl synthase-like N-terminal" evidence="3">
    <location>
        <begin position="1"/>
        <end position="94"/>
    </location>
</feature>
<sequence length="171" mass="19088">EQMDPHQRLGLELAYEALEHAGIQPDRLAGSDTAVYICVDSASSSNTVIEDTPTIEAWSGIGTAHHGMSNRISYHLRLKGPTQQWKQPERACSSPFISPARLLCQERGPSPSRRRQRHLCSRNQAYAPESRCTYSSGCVSMLRRRREGLRGWGRGGHHRPQQTECGTGGHR</sequence>
<protein>
    <submittedName>
        <fullName evidence="4">Polyketide synthase</fullName>
    </submittedName>
</protein>
<dbReference type="Pfam" id="PF00109">
    <property type="entry name" value="ketoacyl-synt"/>
    <property type="match status" value="1"/>
</dbReference>
<dbReference type="InterPro" id="IPR014030">
    <property type="entry name" value="Ketoacyl_synth_N"/>
</dbReference>